<sequence>MPLSSLHSLMCPTPSTATTMTARTRYCLTRASHAAAGALSLCRISSPCHPLLLPMPMRRYAAPISSVVASPRRLREHTTSARVPRSLPSLSLTSSLSLASSSSARRCASMRATMASGGSSAMAAWHIARCHASTGRRPTFTEIAEALQVLEVSIDVDPKALKKRYRELVRRNHPDAGGEEATMARVTVAYQRLSELTKREREEFKLQKKMFHGGGGASSAASRRYRPGPSGGFGYAAPNEPFQAQAANMYGSYYQQDANHAYHQAHGKGQNGYWSHFHSRNGSGGFAENPFTSKNPFSMYAQAHRARFMPSSSLLIQGLVVYLVLSTMFLFAYRSYRDWRHDDGWRMSESLARHEQMEELHRIRQEMNERARALQHLDDESAAAAFYRRQQYVGESPTARAYEYARQRRIQLLQEQQEAAVGLPELRGWPTIGEDKGRIIKRAQDPPGVAFFEPHKEDIRRRQIENHRRGNNVVVSSSNEPPPSQLNEPAQGRLSGATTATAVPASSRAAGSSAPPPPETNISSVVVRPVGSEQEAQAVMRGIFGDLRKIVS</sequence>
<dbReference type="VEuPathDB" id="TriTrypDB:LtaPh_0708100"/>
<dbReference type="Proteomes" id="UP000419144">
    <property type="component" value="Unassembled WGS sequence"/>
</dbReference>
<dbReference type="InterPro" id="IPR036869">
    <property type="entry name" value="J_dom_sf"/>
</dbReference>
<gene>
    <name evidence="4" type="ORF">LtaPh_0708100</name>
</gene>
<feature type="transmembrane region" description="Helical" evidence="2">
    <location>
        <begin position="314"/>
        <end position="333"/>
    </location>
</feature>
<keyword evidence="2" id="KW-0812">Transmembrane</keyword>
<dbReference type="SMART" id="SM00271">
    <property type="entry name" value="DnaJ"/>
    <property type="match status" value="1"/>
</dbReference>
<keyword evidence="5" id="KW-1185">Reference proteome</keyword>
<dbReference type="Gene3D" id="1.10.287.110">
    <property type="entry name" value="DnaJ domain"/>
    <property type="match status" value="1"/>
</dbReference>
<feature type="domain" description="J" evidence="3">
    <location>
        <begin position="145"/>
        <end position="208"/>
    </location>
</feature>
<dbReference type="Pfam" id="PF00226">
    <property type="entry name" value="DnaJ"/>
    <property type="match status" value="1"/>
</dbReference>
<dbReference type="OrthoDB" id="10250354at2759"/>
<evidence type="ECO:0000256" key="1">
    <source>
        <dbReference type="SAM" id="MobiDB-lite"/>
    </source>
</evidence>
<name>A0A640KEB8_LEITA</name>
<comment type="caution">
    <text evidence="4">The sequence shown here is derived from an EMBL/GenBank/DDBJ whole genome shotgun (WGS) entry which is preliminary data.</text>
</comment>
<dbReference type="InterPro" id="IPR001623">
    <property type="entry name" value="DnaJ_domain"/>
</dbReference>
<feature type="region of interest" description="Disordered" evidence="1">
    <location>
        <begin position="455"/>
        <end position="523"/>
    </location>
</feature>
<reference evidence="4" key="1">
    <citation type="submission" date="2019-11" db="EMBL/GenBank/DDBJ databases">
        <title>Leishmania tarentolae CDS.</title>
        <authorList>
            <person name="Goto Y."/>
            <person name="Yamagishi J."/>
        </authorList>
    </citation>
    <scope>NUCLEOTIDE SEQUENCE [LARGE SCALE GENOMIC DNA]</scope>
    <source>
        <strain evidence="4">Parrot Tar II</strain>
    </source>
</reference>
<organism evidence="4 5">
    <name type="scientific">Leishmania tarentolae</name>
    <name type="common">Sauroleishmania tarentolae</name>
    <dbReference type="NCBI Taxonomy" id="5689"/>
    <lineage>
        <taxon>Eukaryota</taxon>
        <taxon>Discoba</taxon>
        <taxon>Euglenozoa</taxon>
        <taxon>Kinetoplastea</taxon>
        <taxon>Metakinetoplastina</taxon>
        <taxon>Trypanosomatida</taxon>
        <taxon>Trypanosomatidae</taxon>
        <taxon>Leishmaniinae</taxon>
        <taxon>Leishmania</taxon>
        <taxon>lizard Leishmania</taxon>
    </lineage>
</organism>
<protein>
    <recommendedName>
        <fullName evidence="3">J domain-containing protein</fullName>
    </recommendedName>
</protein>
<dbReference type="PROSITE" id="PS50076">
    <property type="entry name" value="DNAJ_2"/>
    <property type="match status" value="1"/>
</dbReference>
<evidence type="ECO:0000313" key="5">
    <source>
        <dbReference type="Proteomes" id="UP000419144"/>
    </source>
</evidence>
<dbReference type="AlphaFoldDB" id="A0A640KEB8"/>
<feature type="compositionally biased region" description="Low complexity" evidence="1">
    <location>
        <begin position="502"/>
        <end position="513"/>
    </location>
</feature>
<evidence type="ECO:0000259" key="3">
    <source>
        <dbReference type="PROSITE" id="PS50076"/>
    </source>
</evidence>
<dbReference type="EMBL" id="BLBS01000008">
    <property type="protein sequence ID" value="GET86087.1"/>
    <property type="molecule type" value="Genomic_DNA"/>
</dbReference>
<proteinExistence type="predicted"/>
<keyword evidence="2" id="KW-0472">Membrane</keyword>
<evidence type="ECO:0000313" key="4">
    <source>
        <dbReference type="EMBL" id="GET86087.1"/>
    </source>
</evidence>
<dbReference type="SUPFAM" id="SSF46565">
    <property type="entry name" value="Chaperone J-domain"/>
    <property type="match status" value="1"/>
</dbReference>
<feature type="compositionally biased region" description="Basic and acidic residues" evidence="1">
    <location>
        <begin position="455"/>
        <end position="468"/>
    </location>
</feature>
<accession>A0A640KEB8</accession>
<keyword evidence="2" id="KW-1133">Transmembrane helix</keyword>
<dbReference type="CDD" id="cd06257">
    <property type="entry name" value="DnaJ"/>
    <property type="match status" value="1"/>
</dbReference>
<evidence type="ECO:0000256" key="2">
    <source>
        <dbReference type="SAM" id="Phobius"/>
    </source>
</evidence>